<dbReference type="InterPro" id="IPR027417">
    <property type="entry name" value="P-loop_NTPase"/>
</dbReference>
<proteinExistence type="predicted"/>
<dbReference type="Proteomes" id="UP000046392">
    <property type="component" value="Unplaced"/>
</dbReference>
<dbReference type="SUPFAM" id="SSF52540">
    <property type="entry name" value="P-loop containing nucleoside triphosphate hydrolases"/>
    <property type="match status" value="1"/>
</dbReference>
<evidence type="ECO:0000313" key="1">
    <source>
        <dbReference type="Proteomes" id="UP000046392"/>
    </source>
</evidence>
<accession>A0A0N5B2L6</accession>
<dbReference type="AlphaFoldDB" id="A0A0N5B2L6"/>
<name>A0A0N5B2L6_STREA</name>
<dbReference type="Gene3D" id="3.40.50.300">
    <property type="entry name" value="P-loop containing nucleotide triphosphate hydrolases"/>
    <property type="match status" value="1"/>
</dbReference>
<keyword evidence="1" id="KW-1185">Reference proteome</keyword>
<evidence type="ECO:0000313" key="2">
    <source>
        <dbReference type="WBParaSite" id="SPAL_0000032200.1"/>
    </source>
</evidence>
<protein>
    <submittedName>
        <fullName evidence="2">AAA_11 domain-containing protein</fullName>
    </submittedName>
</protein>
<reference evidence="2" key="1">
    <citation type="submission" date="2017-02" db="UniProtKB">
        <authorList>
            <consortium name="WormBaseParasite"/>
        </authorList>
    </citation>
    <scope>IDENTIFICATION</scope>
</reference>
<dbReference type="WBParaSite" id="SPAL_0000032200.1">
    <property type="protein sequence ID" value="SPAL_0000032200.1"/>
    <property type="gene ID" value="SPAL_0000032200"/>
</dbReference>
<organism evidence="1 2">
    <name type="scientific">Strongyloides papillosus</name>
    <name type="common">Intestinal threadworm</name>
    <dbReference type="NCBI Taxonomy" id="174720"/>
    <lineage>
        <taxon>Eukaryota</taxon>
        <taxon>Metazoa</taxon>
        <taxon>Ecdysozoa</taxon>
        <taxon>Nematoda</taxon>
        <taxon>Chromadorea</taxon>
        <taxon>Rhabditida</taxon>
        <taxon>Tylenchina</taxon>
        <taxon>Panagrolaimomorpha</taxon>
        <taxon>Strongyloidoidea</taxon>
        <taxon>Strongyloididae</taxon>
        <taxon>Strongyloides</taxon>
    </lineage>
</organism>
<sequence>MINDYVNPNVIIMTTHLALAGKIDKYEMTGFDYIFMDDASYISTTTALIILSKFPNSKVCYLGDSQQLPPLRLHNLN</sequence>